<evidence type="ECO:0000313" key="9">
    <source>
        <dbReference type="EMBL" id="MBY5956765.1"/>
    </source>
</evidence>
<evidence type="ECO:0000256" key="5">
    <source>
        <dbReference type="ARBA" id="ARBA00023136"/>
    </source>
</evidence>
<reference evidence="9" key="1">
    <citation type="submission" date="2021-06" db="EMBL/GenBank/DDBJ databases">
        <title>44 bacteria genomes isolated from Dapeng, Shenzhen.</title>
        <authorList>
            <person name="Zheng W."/>
            <person name="Yu S."/>
            <person name="Huang Y."/>
        </authorList>
    </citation>
    <scope>NUCLEOTIDE SEQUENCE</scope>
    <source>
        <strain evidence="9">DP5N28-2</strain>
    </source>
</reference>
<dbReference type="InterPro" id="IPR037066">
    <property type="entry name" value="Plug_dom_sf"/>
</dbReference>
<keyword evidence="2 7" id="KW-0813">Transport</keyword>
<keyword evidence="4 7" id="KW-0812">Transmembrane</keyword>
<dbReference type="NCBIfam" id="TIGR04057">
    <property type="entry name" value="SusC_RagA_signa"/>
    <property type="match status" value="1"/>
</dbReference>
<evidence type="ECO:0000259" key="8">
    <source>
        <dbReference type="Pfam" id="PF07715"/>
    </source>
</evidence>
<protein>
    <submittedName>
        <fullName evidence="9">TonB-dependent receptor</fullName>
    </submittedName>
</protein>
<proteinExistence type="inferred from homology"/>
<dbReference type="FunFam" id="2.170.130.10:FF:000008">
    <property type="entry name" value="SusC/RagA family TonB-linked outer membrane protein"/>
    <property type="match status" value="1"/>
</dbReference>
<dbReference type="InterPro" id="IPR039426">
    <property type="entry name" value="TonB-dep_rcpt-like"/>
</dbReference>
<dbReference type="Gene3D" id="2.60.40.1120">
    <property type="entry name" value="Carboxypeptidase-like, regulatory domain"/>
    <property type="match status" value="1"/>
</dbReference>
<evidence type="ECO:0000256" key="3">
    <source>
        <dbReference type="ARBA" id="ARBA00022452"/>
    </source>
</evidence>
<dbReference type="EMBL" id="JAHVHU010000002">
    <property type="protein sequence ID" value="MBY5956765.1"/>
    <property type="molecule type" value="Genomic_DNA"/>
</dbReference>
<keyword evidence="10" id="KW-1185">Reference proteome</keyword>
<dbReference type="InterPro" id="IPR012910">
    <property type="entry name" value="Plug_dom"/>
</dbReference>
<dbReference type="RefSeq" id="WP_222578286.1">
    <property type="nucleotide sequence ID" value="NZ_JAHVHU010000002.1"/>
</dbReference>
<evidence type="ECO:0000313" key="10">
    <source>
        <dbReference type="Proteomes" id="UP000753961"/>
    </source>
</evidence>
<evidence type="ECO:0000256" key="1">
    <source>
        <dbReference type="ARBA" id="ARBA00004571"/>
    </source>
</evidence>
<keyword evidence="6 7" id="KW-0998">Cell outer membrane</keyword>
<dbReference type="Pfam" id="PF13715">
    <property type="entry name" value="CarbopepD_reg_2"/>
    <property type="match status" value="1"/>
</dbReference>
<dbReference type="InterPro" id="IPR023996">
    <property type="entry name" value="TonB-dep_OMP_SusC/RagA"/>
</dbReference>
<dbReference type="FunFam" id="2.60.40.1120:FF:000003">
    <property type="entry name" value="Outer membrane protein Omp121"/>
    <property type="match status" value="1"/>
</dbReference>
<dbReference type="SUPFAM" id="SSF56935">
    <property type="entry name" value="Porins"/>
    <property type="match status" value="1"/>
</dbReference>
<dbReference type="Gene3D" id="2.170.130.10">
    <property type="entry name" value="TonB-dependent receptor, plug domain"/>
    <property type="match status" value="1"/>
</dbReference>
<keyword evidence="3 7" id="KW-1134">Transmembrane beta strand</keyword>
<organism evidence="9 10">
    <name type="scientific">Membranihabitans marinus</name>
    <dbReference type="NCBI Taxonomy" id="1227546"/>
    <lineage>
        <taxon>Bacteria</taxon>
        <taxon>Pseudomonadati</taxon>
        <taxon>Bacteroidota</taxon>
        <taxon>Saprospiria</taxon>
        <taxon>Saprospirales</taxon>
        <taxon>Saprospiraceae</taxon>
        <taxon>Membranihabitans</taxon>
    </lineage>
</organism>
<keyword evidence="5 7" id="KW-0472">Membrane</keyword>
<comment type="subcellular location">
    <subcellularLocation>
        <location evidence="1 7">Cell outer membrane</location>
        <topology evidence="1 7">Multi-pass membrane protein</topology>
    </subcellularLocation>
</comment>
<evidence type="ECO:0000256" key="6">
    <source>
        <dbReference type="ARBA" id="ARBA00023237"/>
    </source>
</evidence>
<dbReference type="InterPro" id="IPR023997">
    <property type="entry name" value="TonB-dep_OMP_SusC/RagA_CS"/>
</dbReference>
<dbReference type="GO" id="GO:0009279">
    <property type="term" value="C:cell outer membrane"/>
    <property type="evidence" value="ECO:0007669"/>
    <property type="project" value="UniProtKB-SubCell"/>
</dbReference>
<dbReference type="Proteomes" id="UP000753961">
    <property type="component" value="Unassembled WGS sequence"/>
</dbReference>
<sequence length="1107" mass="123857">MNNLSEHYTVLFSYKTSLVKNIEVSFQINEEESFETAIHRLLNGLDLKYKSIDSKYYLLYSEHNANSRRIRKMERKINSLRNLENETGIRLYRKPKSGQLSLKEFYKSVRDHEDNIDINGQVVNADDEPLVGVNILVKGTNKGTTTDLDGRFTLSNIDEQALLVVSYIGYKSQEVPVKGDSIISIVMREDAQTLDEVVVVGYGTRNKRDVTGSIVSVGADDIASSNVQDPITVLQGRAAGVMVTSNSGAPGGEMTIRVRGNSSLNSGNNPLFVVDGIPIESNSLSSLNGSENFGLNPLADINPSDIISIEVLKDAASTAIYGSRAANGVVMITTKRGIAGKPEVNVNLTTGVSEITRHLSVLNATQYRQVILDSYKNLDNNEEPYFSIIDSLNPVNNGDVDWQNELMRKAPQYKVDLSVRGGNENVKYAWSSSFLDQDGIILNSNYRRITSRLNTDINISERLKIGQSISYTNSNNNRINASGTGNRSVIRELLIRPPSMSMYLPDGSLNGYAIGRRNPVGIALYATNLNKSNRFIGSQYLEFQITNDLRLRSNLNFDYTSMKEDNFMPSILDYREGYNTGSVRSTDNTTWGNESYLSYDKTLNEAHNLGAIMGLSFQKWRFDRTGLDGKFFPSDDIRTMNAASVISNQGVNVASEHSMFSLFGRISYDYLSRYLIELNIRTDGSSRFGTKKRFGYFPSASAGWRFSEESLFDDISFLSDGKLRFSAGKTGNEAIGDYTSQGEFSLEGKYLDFPGAVPSVMPNTGLTWETTTQYNAGLDLSFFSYRLTFQADWYVKKTKDLLYNVPIPQTTGFSYITQNIGSIENKGVEFVLTTQNLTGRFSWTSSINLALNRNKVTSLPENLLTNGYIRNGNYHILKEGHPIGIFYGWRFDGVYASDEDNINNVTHGASGPAFEGGDPIWHDLNGDNVINEDDRQIIGNAEPSFFGGFTNEFSYGNFALNVFFQFSYGNDIYSEINHQRNSVVRYNNLSTDALHRWRKQGDITDFPKPVRDDPKQSDSRVQSRWVEDGSYLKLKNINLRYSLPQNLIQKTGLHKISAFVSATNLITWTHYTGFDPDVSSYSGLRVGVDEGSYPQNRTFIFGLNIGL</sequence>
<dbReference type="InterPro" id="IPR036942">
    <property type="entry name" value="Beta-barrel_TonB_sf"/>
</dbReference>
<dbReference type="Pfam" id="PF07715">
    <property type="entry name" value="Plug"/>
    <property type="match status" value="1"/>
</dbReference>
<accession>A0A953HQY7</accession>
<dbReference type="NCBIfam" id="TIGR04056">
    <property type="entry name" value="OMP_RagA_SusC"/>
    <property type="match status" value="1"/>
</dbReference>
<keyword evidence="9" id="KW-0675">Receptor</keyword>
<dbReference type="SUPFAM" id="SSF49464">
    <property type="entry name" value="Carboxypeptidase regulatory domain-like"/>
    <property type="match status" value="1"/>
</dbReference>
<comment type="similarity">
    <text evidence="7">Belongs to the TonB-dependent receptor family.</text>
</comment>
<feature type="domain" description="TonB-dependent receptor plug" evidence="8">
    <location>
        <begin position="207"/>
        <end position="329"/>
    </location>
</feature>
<comment type="caution">
    <text evidence="9">The sequence shown here is derived from an EMBL/GenBank/DDBJ whole genome shotgun (WGS) entry which is preliminary data.</text>
</comment>
<gene>
    <name evidence="9" type="ORF">KUV50_01365</name>
</gene>
<evidence type="ECO:0000256" key="4">
    <source>
        <dbReference type="ARBA" id="ARBA00022692"/>
    </source>
</evidence>
<dbReference type="PROSITE" id="PS52016">
    <property type="entry name" value="TONB_DEPENDENT_REC_3"/>
    <property type="match status" value="1"/>
</dbReference>
<dbReference type="AlphaFoldDB" id="A0A953HQY7"/>
<dbReference type="InterPro" id="IPR008969">
    <property type="entry name" value="CarboxyPept-like_regulatory"/>
</dbReference>
<dbReference type="Gene3D" id="2.40.170.20">
    <property type="entry name" value="TonB-dependent receptor, beta-barrel domain"/>
    <property type="match status" value="1"/>
</dbReference>
<evidence type="ECO:0000256" key="2">
    <source>
        <dbReference type="ARBA" id="ARBA00022448"/>
    </source>
</evidence>
<evidence type="ECO:0000256" key="7">
    <source>
        <dbReference type="PROSITE-ProRule" id="PRU01360"/>
    </source>
</evidence>
<name>A0A953HQY7_9BACT</name>